<name>A0A847SKW4_9BACT</name>
<evidence type="ECO:0000256" key="1">
    <source>
        <dbReference type="SAM" id="Coils"/>
    </source>
</evidence>
<dbReference type="RefSeq" id="WP_168737154.1">
    <property type="nucleotide sequence ID" value="NZ_JABAHZ010000001.1"/>
</dbReference>
<keyword evidence="2" id="KW-0812">Transmembrane</keyword>
<protein>
    <submittedName>
        <fullName evidence="3">Uncharacterized protein</fullName>
    </submittedName>
</protein>
<dbReference type="EMBL" id="JABAHZ010000001">
    <property type="protein sequence ID" value="NLR77779.1"/>
    <property type="molecule type" value="Genomic_DNA"/>
</dbReference>
<keyword evidence="2" id="KW-0472">Membrane</keyword>
<evidence type="ECO:0000256" key="2">
    <source>
        <dbReference type="SAM" id="Phobius"/>
    </source>
</evidence>
<dbReference type="AlphaFoldDB" id="A0A847SKW4"/>
<dbReference type="Proteomes" id="UP000552864">
    <property type="component" value="Unassembled WGS sequence"/>
</dbReference>
<sequence>MTFENLRLYDILRLDLHLPDNRAMEAMVAMDDFFSQKVANANRDLPTKAEVATKAELESTKNELKADISAINLKMATKTELESTKNELKADISAINLRLDDMTERMVTKVELNEKLDHMTETMATKAEVNARFDYLTETMATKAEVNARFDHMTELMTTKMATKAELSQVNLNLTGEIYKVETKLTRTIFSASLAQLLVILISIFTILKYAGVIK</sequence>
<keyword evidence="2" id="KW-1133">Transmembrane helix</keyword>
<keyword evidence="1" id="KW-0175">Coiled coil</keyword>
<organism evidence="3 4">
    <name type="scientific">Chitinophaga eiseniae</name>
    <dbReference type="NCBI Taxonomy" id="634771"/>
    <lineage>
        <taxon>Bacteria</taxon>
        <taxon>Pseudomonadati</taxon>
        <taxon>Bacteroidota</taxon>
        <taxon>Chitinophagia</taxon>
        <taxon>Chitinophagales</taxon>
        <taxon>Chitinophagaceae</taxon>
        <taxon>Chitinophaga</taxon>
    </lineage>
</organism>
<feature type="transmembrane region" description="Helical" evidence="2">
    <location>
        <begin position="189"/>
        <end position="211"/>
    </location>
</feature>
<evidence type="ECO:0000313" key="4">
    <source>
        <dbReference type="Proteomes" id="UP000552864"/>
    </source>
</evidence>
<feature type="coiled-coil region" evidence="1">
    <location>
        <begin position="54"/>
        <end position="105"/>
    </location>
</feature>
<accession>A0A847SKW4</accession>
<gene>
    <name evidence="3" type="ORF">HGH91_04035</name>
</gene>
<keyword evidence="4" id="KW-1185">Reference proteome</keyword>
<evidence type="ECO:0000313" key="3">
    <source>
        <dbReference type="EMBL" id="NLR77779.1"/>
    </source>
</evidence>
<proteinExistence type="predicted"/>
<comment type="caution">
    <text evidence="3">The sequence shown here is derived from an EMBL/GenBank/DDBJ whole genome shotgun (WGS) entry which is preliminary data.</text>
</comment>
<reference evidence="3 4" key="1">
    <citation type="submission" date="2020-04" db="EMBL/GenBank/DDBJ databases">
        <authorList>
            <person name="Yin C."/>
        </authorList>
    </citation>
    <scope>NUCLEOTIDE SEQUENCE [LARGE SCALE GENOMIC DNA]</scope>
    <source>
        <strain evidence="3 4">Ak56</strain>
    </source>
</reference>